<evidence type="ECO:0000256" key="5">
    <source>
        <dbReference type="ARBA" id="ARBA00022803"/>
    </source>
</evidence>
<dbReference type="InterPro" id="IPR040379">
    <property type="entry name" value="WDR19/dyf-2"/>
</dbReference>
<reference evidence="9" key="1">
    <citation type="submission" date="2017-02" db="UniProtKB">
        <authorList>
            <consortium name="WormBaseParasite"/>
        </authorList>
    </citation>
    <scope>IDENTIFICATION</scope>
</reference>
<keyword evidence="3" id="KW-0677">Repeat</keyword>
<dbReference type="GO" id="GO:0030991">
    <property type="term" value="C:intraciliary transport particle A"/>
    <property type="evidence" value="ECO:0007669"/>
    <property type="project" value="TreeGrafter"/>
</dbReference>
<evidence type="ECO:0000259" key="8">
    <source>
        <dbReference type="Pfam" id="PF23387"/>
    </source>
</evidence>
<dbReference type="GO" id="GO:0060271">
    <property type="term" value="P:cilium assembly"/>
    <property type="evidence" value="ECO:0007669"/>
    <property type="project" value="TreeGrafter"/>
</dbReference>
<evidence type="ECO:0000256" key="1">
    <source>
        <dbReference type="ARBA" id="ARBA00004138"/>
    </source>
</evidence>
<dbReference type="GO" id="GO:0035721">
    <property type="term" value="P:intraciliary retrograde transport"/>
    <property type="evidence" value="ECO:0007669"/>
    <property type="project" value="InterPro"/>
</dbReference>
<keyword evidence="6" id="KW-0969">Cilium</keyword>
<comment type="subcellular location">
    <subcellularLocation>
        <location evidence="1">Cell projection</location>
        <location evidence="1">Cilium</location>
    </subcellularLocation>
</comment>
<evidence type="ECO:0000256" key="4">
    <source>
        <dbReference type="ARBA" id="ARBA00022794"/>
    </source>
</evidence>
<evidence type="ECO:0000256" key="6">
    <source>
        <dbReference type="ARBA" id="ARBA00023069"/>
    </source>
</evidence>
<evidence type="ECO:0000256" key="7">
    <source>
        <dbReference type="ARBA" id="ARBA00023273"/>
    </source>
</evidence>
<dbReference type="Gene3D" id="1.25.40.470">
    <property type="match status" value="1"/>
</dbReference>
<dbReference type="GO" id="GO:0008104">
    <property type="term" value="P:intracellular protein localization"/>
    <property type="evidence" value="ECO:0007669"/>
    <property type="project" value="UniProtKB-ARBA"/>
</dbReference>
<dbReference type="Pfam" id="PF23387">
    <property type="entry name" value="TPR_IFT80_172"/>
    <property type="match status" value="1"/>
</dbReference>
<proteinExistence type="predicted"/>
<keyword evidence="5" id="KW-0802">TPR repeat</keyword>
<protein>
    <submittedName>
        <fullName evidence="9">DYF-2 (inferred by orthology to a C. elegans protein)</fullName>
    </submittedName>
</protein>
<organism evidence="9">
    <name type="scientific">Anisakis simplex</name>
    <name type="common">Herring worm</name>
    <dbReference type="NCBI Taxonomy" id="6269"/>
    <lineage>
        <taxon>Eukaryota</taxon>
        <taxon>Metazoa</taxon>
        <taxon>Ecdysozoa</taxon>
        <taxon>Nematoda</taxon>
        <taxon>Chromadorea</taxon>
        <taxon>Rhabditida</taxon>
        <taxon>Spirurina</taxon>
        <taxon>Ascaridomorpha</taxon>
        <taxon>Ascaridoidea</taxon>
        <taxon>Anisakidae</taxon>
        <taxon>Anisakis</taxon>
        <taxon>Anisakis simplex complex</taxon>
    </lineage>
</organism>
<dbReference type="WBParaSite" id="ASIM_0000269401-mRNA-1">
    <property type="protein sequence ID" value="ASIM_0000269401-mRNA-1"/>
    <property type="gene ID" value="ASIM_0000269401"/>
</dbReference>
<evidence type="ECO:0000256" key="3">
    <source>
        <dbReference type="ARBA" id="ARBA00022737"/>
    </source>
</evidence>
<keyword evidence="2" id="KW-0853">WD repeat</keyword>
<dbReference type="InterPro" id="IPR056157">
    <property type="entry name" value="TPR_IFT80_172_dom"/>
</dbReference>
<name>A0A0M3J565_ANISI</name>
<evidence type="ECO:0000256" key="2">
    <source>
        <dbReference type="ARBA" id="ARBA00022574"/>
    </source>
</evidence>
<keyword evidence="4" id="KW-0970">Cilium biogenesis/degradation</keyword>
<dbReference type="GO" id="GO:0005929">
    <property type="term" value="C:cilium"/>
    <property type="evidence" value="ECO:0007669"/>
    <property type="project" value="UniProtKB-SubCell"/>
</dbReference>
<evidence type="ECO:0000313" key="9">
    <source>
        <dbReference type="WBParaSite" id="ASIM_0000269401-mRNA-1"/>
    </source>
</evidence>
<dbReference type="AlphaFoldDB" id="A0A0M3J565"/>
<dbReference type="FunFam" id="1.25.40.470:FF:000009">
    <property type="entry name" value="WD repeat-containing protein 19 isoform X1"/>
    <property type="match status" value="1"/>
</dbReference>
<keyword evidence="7" id="KW-0966">Cell projection</keyword>
<accession>A0A0M3J565</accession>
<sequence>LKRWLNAWRICDFTKNKEHWRKYAIAAMQNADVELGSCNSINYHSAIRVMKQIDDVSMVWALEEIQYIEERNLLAGHLALIMEQFDVAESYFLRSTKPTEALDMRRDLLHWEKALQLANRLAPEQIPFISKEYAQQLEFIGEYSTALTHYDNSVIEGDNIESEEIGDSKDEH</sequence>
<feature type="domain" description="IFT80/172/WDR35 TPR" evidence="8">
    <location>
        <begin position="50"/>
        <end position="120"/>
    </location>
</feature>
<dbReference type="PANTHER" id="PTHR14920">
    <property type="entry name" value="OSMOTIC AVOIDANCE ABNORMAL PROTEIN 1/WD REPEAT MEMBRANE PROTEIN"/>
    <property type="match status" value="1"/>
</dbReference>
<dbReference type="PANTHER" id="PTHR14920:SF0">
    <property type="entry name" value="WD REPEAT DOMAIN 19"/>
    <property type="match status" value="1"/>
</dbReference>